<keyword evidence="8" id="KW-0472">Membrane</keyword>
<name>A0AAN9TAY7_9HEMI</name>
<reference evidence="9 10" key="1">
    <citation type="submission" date="2024-03" db="EMBL/GenBank/DDBJ databases">
        <title>Adaptation during the transition from Ophiocordyceps entomopathogen to insect associate is accompanied by gene loss and intensified selection.</title>
        <authorList>
            <person name="Ward C.M."/>
            <person name="Onetto C.A."/>
            <person name="Borneman A.R."/>
        </authorList>
    </citation>
    <scope>NUCLEOTIDE SEQUENCE [LARGE SCALE GENOMIC DNA]</scope>
    <source>
        <strain evidence="9">AWRI1</strain>
        <tissue evidence="9">Single Adult Female</tissue>
    </source>
</reference>
<dbReference type="GO" id="GO:0004620">
    <property type="term" value="F:phospholipase activity"/>
    <property type="evidence" value="ECO:0007669"/>
    <property type="project" value="InterPro"/>
</dbReference>
<evidence type="ECO:0000256" key="6">
    <source>
        <dbReference type="ARBA" id="ARBA00023180"/>
    </source>
</evidence>
<dbReference type="AlphaFoldDB" id="A0AAN9TAY7"/>
<keyword evidence="3 7" id="KW-0378">Hydrolase</keyword>
<evidence type="ECO:0000256" key="1">
    <source>
        <dbReference type="ARBA" id="ARBA00007835"/>
    </source>
</evidence>
<proteinExistence type="inferred from homology"/>
<keyword evidence="8" id="KW-0812">Transmembrane</keyword>
<evidence type="ECO:0000256" key="7">
    <source>
        <dbReference type="RuleBase" id="RU364138"/>
    </source>
</evidence>
<evidence type="ECO:0000256" key="5">
    <source>
        <dbReference type="ARBA" id="ARBA00023098"/>
    </source>
</evidence>
<comment type="function">
    <text evidence="7">Putative phospholipase.</text>
</comment>
<keyword evidence="8" id="KW-1133">Transmembrane helix</keyword>
<keyword evidence="10" id="KW-1185">Reference proteome</keyword>
<keyword evidence="2" id="KW-0732">Signal</keyword>
<feature type="transmembrane region" description="Helical" evidence="8">
    <location>
        <begin position="12"/>
        <end position="33"/>
    </location>
</feature>
<gene>
    <name evidence="9" type="ORF">V9T40_010352</name>
</gene>
<dbReference type="InterPro" id="IPR007000">
    <property type="entry name" value="PLipase_B-like"/>
</dbReference>
<keyword evidence="6" id="KW-0325">Glycoprotein</keyword>
<dbReference type="PANTHER" id="PTHR12370:SF3">
    <property type="entry name" value="PHOSPHOLIPASE B-LIKE 2-RELATED"/>
    <property type="match status" value="1"/>
</dbReference>
<sequence length="642" mass="73626">MLKVVGASWVQTMVSFCILLSILIFGIFLILFVKYRKEDDGKYSATVHWNPYTEGFDIYLWGQNNDPEEVSRGTARAYYQPSMHETGWAVLEIETNGEYSDKIQAYAAGILEGTLSWQHIYWQWMNTIEQPCLARAEFCDGIRSFLRNNTSIIRKKATEKGKSDPFWHQVDLFYIQLDGVEFGWRYEMKKNRQEYEIPKIDFMWMNMISDFKDLELATSFNRTGINHSPVAMTLLKLLSKNNSDFLLAHASSGLYSSMLRIQKKYKFNYHWTARLNTKLVPGRTISFTSYPASIHSQDDFYQISFLDHHSSVTKITVTGTAVNFNVHRNLSITDQVLLGPRIMAANRLSKDGKGWSSILKLESHILGNKQWMHILTKANEMHFWVLEQTHLKTVSRNETNMLKKQGFWIHCGIPHYQEIHKEPAHTNESVSATFFQADPIAIETEKVLKTGQINITNLPSLINLLRGPDLSLVGRTDLHIALAPEPAALKTDQPYASKTNNESTKNLPQFVFYNKDSSSYKILLNETQVHILHLKKLVSVLQSLRSEFDSLLVGEKGHKPHKHPPNDSKNKTFSSVNGIIDLKVTENNNHFLAAAGPPFNVDDKNRPVAPFQWSKSRINYLPHSGHADVWNYQPIAANFVWN</sequence>
<evidence type="ECO:0000313" key="10">
    <source>
        <dbReference type="Proteomes" id="UP001367676"/>
    </source>
</evidence>
<keyword evidence="5 7" id="KW-0443">Lipid metabolism</keyword>
<keyword evidence="4 7" id="KW-0442">Lipid degradation</keyword>
<evidence type="ECO:0000313" key="9">
    <source>
        <dbReference type="EMBL" id="KAK7578147.1"/>
    </source>
</evidence>
<dbReference type="EMBL" id="JBBCAQ010000035">
    <property type="protein sequence ID" value="KAK7578147.1"/>
    <property type="molecule type" value="Genomic_DNA"/>
</dbReference>
<evidence type="ECO:0000256" key="2">
    <source>
        <dbReference type="ARBA" id="ARBA00022729"/>
    </source>
</evidence>
<dbReference type="PANTHER" id="PTHR12370">
    <property type="entry name" value="PHOSPHOLIPASE B-RELATED"/>
    <property type="match status" value="1"/>
</dbReference>
<comment type="similarity">
    <text evidence="1 7">Belongs to the phospholipase B-like family.</text>
</comment>
<evidence type="ECO:0000256" key="3">
    <source>
        <dbReference type="ARBA" id="ARBA00022801"/>
    </source>
</evidence>
<protein>
    <recommendedName>
        <fullName evidence="7">Phospholipase B-like</fullName>
        <ecNumber evidence="7">3.1.1.-</ecNumber>
    </recommendedName>
</protein>
<evidence type="ECO:0000256" key="4">
    <source>
        <dbReference type="ARBA" id="ARBA00022963"/>
    </source>
</evidence>
<dbReference type="Proteomes" id="UP001367676">
    <property type="component" value="Unassembled WGS sequence"/>
</dbReference>
<organism evidence="9 10">
    <name type="scientific">Parthenolecanium corni</name>
    <dbReference type="NCBI Taxonomy" id="536013"/>
    <lineage>
        <taxon>Eukaryota</taxon>
        <taxon>Metazoa</taxon>
        <taxon>Ecdysozoa</taxon>
        <taxon>Arthropoda</taxon>
        <taxon>Hexapoda</taxon>
        <taxon>Insecta</taxon>
        <taxon>Pterygota</taxon>
        <taxon>Neoptera</taxon>
        <taxon>Paraneoptera</taxon>
        <taxon>Hemiptera</taxon>
        <taxon>Sternorrhyncha</taxon>
        <taxon>Coccoidea</taxon>
        <taxon>Coccidae</taxon>
        <taxon>Parthenolecanium</taxon>
    </lineage>
</organism>
<dbReference type="Gene3D" id="3.60.60.30">
    <property type="match status" value="1"/>
</dbReference>
<dbReference type="GO" id="GO:0009395">
    <property type="term" value="P:phospholipid catabolic process"/>
    <property type="evidence" value="ECO:0007669"/>
    <property type="project" value="TreeGrafter"/>
</dbReference>
<dbReference type="Pfam" id="PF04916">
    <property type="entry name" value="Phospholip_B"/>
    <property type="match status" value="1"/>
</dbReference>
<dbReference type="EC" id="3.1.1.-" evidence="7"/>
<comment type="caution">
    <text evidence="9">The sequence shown here is derived from an EMBL/GenBank/DDBJ whole genome shotgun (WGS) entry which is preliminary data.</text>
</comment>
<evidence type="ECO:0000256" key="8">
    <source>
        <dbReference type="SAM" id="Phobius"/>
    </source>
</evidence>
<dbReference type="GO" id="GO:0005576">
    <property type="term" value="C:extracellular region"/>
    <property type="evidence" value="ECO:0007669"/>
    <property type="project" value="TreeGrafter"/>
</dbReference>
<accession>A0AAN9TAY7</accession>